<dbReference type="InterPro" id="IPR006016">
    <property type="entry name" value="UspA"/>
</dbReference>
<dbReference type="KEGG" id="ddl:Desdi_0397"/>
<sequence>MYKRILVPTDASEFSVRAYKTALELAKQFGAEVILMHVTYTPQALWGYTVSYGFTMSQEDILKNAELALEATLAGIDKGDVPVRTVLEIGHPVMKILDQIKQDEIDLVVIGSHGYGPITGSVLGSVSQRVLQKATCPVLLTK</sequence>
<dbReference type="PANTHER" id="PTHR46268:SF6">
    <property type="entry name" value="UNIVERSAL STRESS PROTEIN UP12"/>
    <property type="match status" value="1"/>
</dbReference>
<dbReference type="CDD" id="cd00293">
    <property type="entry name" value="USP-like"/>
    <property type="match status" value="1"/>
</dbReference>
<keyword evidence="5" id="KW-1185">Reference proteome</keyword>
<dbReference type="PIRSF" id="PIRSF006276">
    <property type="entry name" value="UspA"/>
    <property type="match status" value="1"/>
</dbReference>
<dbReference type="EMBL" id="CP003344">
    <property type="protein sequence ID" value="AGA67943.1"/>
    <property type="molecule type" value="Genomic_DNA"/>
</dbReference>
<evidence type="ECO:0000313" key="5">
    <source>
        <dbReference type="Proteomes" id="UP000010797"/>
    </source>
</evidence>
<keyword evidence="2" id="KW-0963">Cytoplasm</keyword>
<dbReference type="Pfam" id="PF00582">
    <property type="entry name" value="Usp"/>
    <property type="match status" value="1"/>
</dbReference>
<dbReference type="eggNOG" id="COG0589">
    <property type="taxonomic scope" value="Bacteria"/>
</dbReference>
<name>L0F4S5_DESDL</name>
<dbReference type="Gene3D" id="3.40.50.620">
    <property type="entry name" value="HUPs"/>
    <property type="match status" value="1"/>
</dbReference>
<dbReference type="RefSeq" id="WP_015260950.1">
    <property type="nucleotide sequence ID" value="NC_019903.1"/>
</dbReference>
<dbReference type="STRING" id="871963.Desdi_0397"/>
<proteinExistence type="inferred from homology"/>
<comment type="similarity">
    <text evidence="1 2">Belongs to the universal stress protein A family.</text>
</comment>
<evidence type="ECO:0000256" key="2">
    <source>
        <dbReference type="PIRNR" id="PIRNR006276"/>
    </source>
</evidence>
<dbReference type="HOGENOM" id="CLU_049301_11_2_9"/>
<dbReference type="OrthoDB" id="9794782at2"/>
<gene>
    <name evidence="4" type="ordered locus">Desdi_0397</name>
</gene>
<protein>
    <recommendedName>
        <fullName evidence="2">Universal stress protein</fullName>
    </recommendedName>
</protein>
<evidence type="ECO:0000259" key="3">
    <source>
        <dbReference type="Pfam" id="PF00582"/>
    </source>
</evidence>
<dbReference type="GO" id="GO:0005737">
    <property type="term" value="C:cytoplasm"/>
    <property type="evidence" value="ECO:0007669"/>
    <property type="project" value="UniProtKB-SubCell"/>
</dbReference>
<dbReference type="InterPro" id="IPR014729">
    <property type="entry name" value="Rossmann-like_a/b/a_fold"/>
</dbReference>
<dbReference type="SUPFAM" id="SSF52402">
    <property type="entry name" value="Adenine nucleotide alpha hydrolases-like"/>
    <property type="match status" value="1"/>
</dbReference>
<dbReference type="PANTHER" id="PTHR46268">
    <property type="entry name" value="STRESS RESPONSE PROTEIN NHAX"/>
    <property type="match status" value="1"/>
</dbReference>
<evidence type="ECO:0000313" key="4">
    <source>
        <dbReference type="EMBL" id="AGA67943.1"/>
    </source>
</evidence>
<feature type="domain" description="UspA" evidence="3">
    <location>
        <begin position="1"/>
        <end position="142"/>
    </location>
</feature>
<reference evidence="5" key="1">
    <citation type="submission" date="2012-02" db="EMBL/GenBank/DDBJ databases">
        <title>Complete sequence of Desulfitobacterium dichloroeliminans LMG P-21439.</title>
        <authorList>
            <person name="Lucas S."/>
            <person name="Han J."/>
            <person name="Lapidus A."/>
            <person name="Cheng J.-F."/>
            <person name="Goodwin L."/>
            <person name="Pitluck S."/>
            <person name="Peters L."/>
            <person name="Ovchinnikova G."/>
            <person name="Teshima H."/>
            <person name="Detter J.C."/>
            <person name="Han C."/>
            <person name="Tapia R."/>
            <person name="Land M."/>
            <person name="Hauser L."/>
            <person name="Kyrpides N."/>
            <person name="Ivanova N."/>
            <person name="Pagani I."/>
            <person name="Kruse T."/>
            <person name="de Vos W.M."/>
            <person name="Boon N."/>
            <person name="Smidt H."/>
            <person name="Woyke T."/>
        </authorList>
    </citation>
    <scope>NUCLEOTIDE SEQUENCE [LARGE SCALE GENOMIC DNA]</scope>
    <source>
        <strain evidence="5">LMG P-21439 / DCA1</strain>
    </source>
</reference>
<evidence type="ECO:0000256" key="1">
    <source>
        <dbReference type="ARBA" id="ARBA00008791"/>
    </source>
</evidence>
<comment type="subcellular location">
    <subcellularLocation>
        <location evidence="2">Cytoplasm</location>
    </subcellularLocation>
</comment>
<dbReference type="PRINTS" id="PR01438">
    <property type="entry name" value="UNVRSLSTRESS"/>
</dbReference>
<dbReference type="InterPro" id="IPR006015">
    <property type="entry name" value="Universal_stress_UspA"/>
</dbReference>
<organism evidence="4 5">
    <name type="scientific">Desulfitobacterium dichloroeliminans (strain LMG P-21439 / DCA1)</name>
    <dbReference type="NCBI Taxonomy" id="871963"/>
    <lineage>
        <taxon>Bacteria</taxon>
        <taxon>Bacillati</taxon>
        <taxon>Bacillota</taxon>
        <taxon>Clostridia</taxon>
        <taxon>Eubacteriales</taxon>
        <taxon>Desulfitobacteriaceae</taxon>
        <taxon>Desulfitobacterium</taxon>
    </lineage>
</organism>
<accession>L0F4S5</accession>
<dbReference type="Proteomes" id="UP000010797">
    <property type="component" value="Chromosome"/>
</dbReference>
<dbReference type="AlphaFoldDB" id="L0F4S5"/>